<name>A0A6S6QNW6_9HYPH</name>
<protein>
    <submittedName>
        <fullName evidence="3">Uncharacterized protein</fullName>
    </submittedName>
</protein>
<feature type="signal peptide" evidence="2">
    <location>
        <begin position="1"/>
        <end position="22"/>
    </location>
</feature>
<gene>
    <name evidence="3" type="ORF">IZ6_18810</name>
</gene>
<feature type="region of interest" description="Disordered" evidence="1">
    <location>
        <begin position="44"/>
        <end position="68"/>
    </location>
</feature>
<dbReference type="EMBL" id="AP023361">
    <property type="protein sequence ID" value="BCJ91146.1"/>
    <property type="molecule type" value="Genomic_DNA"/>
</dbReference>
<accession>A0A6S6QNW6</accession>
<dbReference type="AlphaFoldDB" id="A0A6S6QNW6"/>
<organism evidence="3 4">
    <name type="scientific">Terrihabitans soli</name>
    <dbReference type="NCBI Taxonomy" id="708113"/>
    <lineage>
        <taxon>Bacteria</taxon>
        <taxon>Pseudomonadati</taxon>
        <taxon>Pseudomonadota</taxon>
        <taxon>Alphaproteobacteria</taxon>
        <taxon>Hyphomicrobiales</taxon>
        <taxon>Terrihabitans</taxon>
    </lineage>
</organism>
<dbReference type="KEGG" id="tso:IZ6_18810"/>
<feature type="compositionally biased region" description="Polar residues" evidence="1">
    <location>
        <begin position="44"/>
        <end position="60"/>
    </location>
</feature>
<keyword evidence="4" id="KW-1185">Reference proteome</keyword>
<dbReference type="RefSeq" id="WP_222874813.1">
    <property type="nucleotide sequence ID" value="NZ_AP023361.1"/>
</dbReference>
<evidence type="ECO:0000256" key="1">
    <source>
        <dbReference type="SAM" id="MobiDB-lite"/>
    </source>
</evidence>
<sequence>MNISRVLMGLFVGGLMAGTANANEDNQIGTTIYQGTNAIGTLNQQGRSSVPSNGANVNSSRDTKPAPWGCSYGANGKADCQSAK</sequence>
<evidence type="ECO:0000313" key="4">
    <source>
        <dbReference type="Proteomes" id="UP000515317"/>
    </source>
</evidence>
<evidence type="ECO:0000313" key="3">
    <source>
        <dbReference type="EMBL" id="BCJ91146.1"/>
    </source>
</evidence>
<proteinExistence type="predicted"/>
<dbReference type="Proteomes" id="UP000515317">
    <property type="component" value="Chromosome"/>
</dbReference>
<feature type="chain" id="PRO_5028280905" evidence="2">
    <location>
        <begin position="23"/>
        <end position="84"/>
    </location>
</feature>
<reference evidence="3 4" key="1">
    <citation type="submission" date="2020-08" db="EMBL/GenBank/DDBJ databases">
        <title>Genome sequence of Rhizobiales bacterium strain IZ6.</title>
        <authorList>
            <person name="Nakai R."/>
            <person name="Naganuma T."/>
        </authorList>
    </citation>
    <scope>NUCLEOTIDE SEQUENCE [LARGE SCALE GENOMIC DNA]</scope>
    <source>
        <strain evidence="3 4">IZ6</strain>
    </source>
</reference>
<keyword evidence="2" id="KW-0732">Signal</keyword>
<evidence type="ECO:0000256" key="2">
    <source>
        <dbReference type="SAM" id="SignalP"/>
    </source>
</evidence>